<evidence type="ECO:0000256" key="1">
    <source>
        <dbReference type="ARBA" id="ARBA00022722"/>
    </source>
</evidence>
<dbReference type="InterPro" id="IPR022894">
    <property type="entry name" value="Oligoribonuclease"/>
</dbReference>
<name>A0A914WIN5_9BILA</name>
<accession>A0A914WIN5</accession>
<dbReference type="Gene3D" id="2.80.10.70">
    <property type="entry name" value="Spindlin/Ssty"/>
    <property type="match status" value="1"/>
</dbReference>
<proteinExistence type="predicted"/>
<sequence>MVKPKYIVSPDVLRLADINIVRLKAGTQPRIDPAKVSNLFALSLQSISASETELRGWFMQLWGGDDRQFPKENALGIALQRAKEKFQRLNKRRGSEGVEFLSIAFELPSVKLVGAEVGSVVAQQREAEDRPNSPERQLQATMFDQEERCQRLIDLEGQLASMHQLYANQVSECDALKMIVERARDTTTKLRKERDVAQFKLLRATQKVHRERTRALEKQRAIKNLRAAAHRQKNNIEKKVGLVSDVSRKLKAASERIAQRDNEVRQRDQIIDAVAAQCSENPEIATKVGSAYSPQVRQMCIQLIADKVPLENVPHVIETVLSFAGKRLAEVPSERTVRRIAGPECLSLSQAHVAEALSSAGDLTLQTDETSKFGQQFLATAVRTKNFGENRLHKAVLADLKEPLFMSELKVLALIGKVVTSPLWRLLESEIHVLDMNLYFSRLLSWLDESAADPTDFLSGVSGPFDEHLRDDAVFRKLIAPHECDAGAVAIASLTLSALAGLVRRLCADQLPGGRYFAPDDALRQMTASVPLHNKTPEAVFGFLDHLMTRRPNASMIVNEALIMFCKNKTSAWLASKTPEQTEALVRSAQLDAKQLRAIYKERSRALKEAAIAKLVQKQLKHSHQLLHAAQMKEKLTAEIMADGLWQTINEVDSRLSFISGDRKKVLALRKQLRFREKVLRQPPPNRESKDFVGKRFEHRLVNFATGEEQWLAGTVIGIVPGQNELFNVAYDSDPDIIHKFRLKEDLESNNLRVF</sequence>
<evidence type="ECO:0000313" key="2">
    <source>
        <dbReference type="Proteomes" id="UP000887566"/>
    </source>
</evidence>
<evidence type="ECO:0000313" key="3">
    <source>
        <dbReference type="WBParaSite" id="PSAMB.scaffold4275size15146.g23874.t1"/>
    </source>
</evidence>
<keyword evidence="1" id="KW-0378">Hydrolase</keyword>
<dbReference type="Proteomes" id="UP000887566">
    <property type="component" value="Unplaced"/>
</dbReference>
<dbReference type="InterPro" id="IPR042567">
    <property type="entry name" value="SPIN/Ssty_sf"/>
</dbReference>
<dbReference type="PANTHER" id="PTHR11046">
    <property type="entry name" value="OLIGORIBONUCLEASE, MITOCHONDRIAL"/>
    <property type="match status" value="1"/>
</dbReference>
<organism evidence="2 3">
    <name type="scientific">Plectus sambesii</name>
    <dbReference type="NCBI Taxonomy" id="2011161"/>
    <lineage>
        <taxon>Eukaryota</taxon>
        <taxon>Metazoa</taxon>
        <taxon>Ecdysozoa</taxon>
        <taxon>Nematoda</taxon>
        <taxon>Chromadorea</taxon>
        <taxon>Plectida</taxon>
        <taxon>Plectina</taxon>
        <taxon>Plectoidea</taxon>
        <taxon>Plectidae</taxon>
        <taxon>Plectus</taxon>
    </lineage>
</organism>
<dbReference type="PANTHER" id="PTHR11046:SF25">
    <property type="match status" value="1"/>
</dbReference>
<reference evidence="3" key="1">
    <citation type="submission" date="2022-11" db="UniProtKB">
        <authorList>
            <consortium name="WormBaseParasite"/>
        </authorList>
    </citation>
    <scope>IDENTIFICATION</scope>
</reference>
<keyword evidence="1" id="KW-0540">Nuclease</keyword>
<dbReference type="WBParaSite" id="PSAMB.scaffold4275size15146.g23874.t1">
    <property type="protein sequence ID" value="PSAMB.scaffold4275size15146.g23874.t1"/>
    <property type="gene ID" value="PSAMB.scaffold4275size15146.g23874"/>
</dbReference>
<dbReference type="AlphaFoldDB" id="A0A914WIN5"/>
<dbReference type="GO" id="GO:0000175">
    <property type="term" value="F:3'-5'-RNA exonuclease activity"/>
    <property type="evidence" value="ECO:0007669"/>
    <property type="project" value="InterPro"/>
</dbReference>
<keyword evidence="2" id="KW-1185">Reference proteome</keyword>
<protein>
    <submittedName>
        <fullName evidence="3">Uncharacterized protein</fullName>
    </submittedName>
</protein>